<comment type="caution">
    <text evidence="2">The sequence shown here is derived from an EMBL/GenBank/DDBJ whole genome shotgun (WGS) entry which is preliminary data.</text>
</comment>
<keyword evidence="3" id="KW-1185">Reference proteome</keyword>
<reference evidence="2" key="1">
    <citation type="journal article" date="2021" name="Sci. Adv.">
        <title>The American lobster genome reveals insights on longevity, neural, and immune adaptations.</title>
        <authorList>
            <person name="Polinski J.M."/>
            <person name="Zimin A.V."/>
            <person name="Clark K.F."/>
            <person name="Kohn A.B."/>
            <person name="Sadowski N."/>
            <person name="Timp W."/>
            <person name="Ptitsyn A."/>
            <person name="Khanna P."/>
            <person name="Romanova D.Y."/>
            <person name="Williams P."/>
            <person name="Greenwood S.J."/>
            <person name="Moroz L.L."/>
            <person name="Walt D.R."/>
            <person name="Bodnar A.G."/>
        </authorList>
    </citation>
    <scope>NUCLEOTIDE SEQUENCE</scope>
    <source>
        <strain evidence="2">GMGI-L3</strain>
    </source>
</reference>
<feature type="compositionally biased region" description="Polar residues" evidence="1">
    <location>
        <begin position="419"/>
        <end position="434"/>
    </location>
</feature>
<evidence type="ECO:0000313" key="2">
    <source>
        <dbReference type="EMBL" id="KAG7166513.1"/>
    </source>
</evidence>
<feature type="compositionally biased region" description="Polar residues" evidence="1">
    <location>
        <begin position="375"/>
        <end position="395"/>
    </location>
</feature>
<dbReference type="EMBL" id="JAHLQT010022531">
    <property type="protein sequence ID" value="KAG7166513.1"/>
    <property type="molecule type" value="Genomic_DNA"/>
</dbReference>
<name>A0A8J5K4J2_HOMAM</name>
<evidence type="ECO:0000256" key="1">
    <source>
        <dbReference type="SAM" id="MobiDB-lite"/>
    </source>
</evidence>
<feature type="compositionally biased region" description="Gly residues" evidence="1">
    <location>
        <begin position="74"/>
        <end position="84"/>
    </location>
</feature>
<feature type="region of interest" description="Disordered" evidence="1">
    <location>
        <begin position="183"/>
        <end position="254"/>
    </location>
</feature>
<dbReference type="Proteomes" id="UP000747542">
    <property type="component" value="Unassembled WGS sequence"/>
</dbReference>
<feature type="region of interest" description="Disordered" evidence="1">
    <location>
        <begin position="19"/>
        <end position="145"/>
    </location>
</feature>
<sequence length="485" mass="51295">MKETTTTMSIIMKTLTLRDKRVTMSTGKSTTRREDYDEPEGDGSDYVETTTGEGSDYIETPAEGSDDNETAGNEGEGVEGGTEGDSGTEGQAGDGGDAEEYDAYEDTGTEEGNDNDGATGDEGEGIDGGTEEGDSGTEGQAGETAGGVVEEEFENQDATGDAIDQVTGETDVEFVTVFVEDSTTTVPPDGSTTISNELTTTTPTTSVTTTNEPTTTSMTTTTTSTTTLSTSTIPSTTTSTTTMTTTTTPRLSTPLTTTLGTYSEGNRWIWRSRNRSQQPTTTTQLPIFTNSGFGVFVNVAGQNNNGIGQSNNGFGQIDTSVRQTNNGFGQTSRLKLEGVNGEANTPDAKTGTLSPPRNMLLGTLIQHYSSGKKASITNPSPTSNGNQGAPTNRLSGTAAPGYMMPQKLPFTVSAPTDRLATTQQTQSQLGSPSSNKERIRDGTWQWQSKFQEKNNPGVPQSGTSSYSANTHRRPINTASRMWTWN</sequence>
<feature type="compositionally biased region" description="Polar residues" evidence="1">
    <location>
        <begin position="476"/>
        <end position="485"/>
    </location>
</feature>
<protein>
    <submittedName>
        <fullName evidence="2">Uncharacterized protein</fullName>
    </submittedName>
</protein>
<proteinExistence type="predicted"/>
<organism evidence="2 3">
    <name type="scientific">Homarus americanus</name>
    <name type="common">American lobster</name>
    <dbReference type="NCBI Taxonomy" id="6706"/>
    <lineage>
        <taxon>Eukaryota</taxon>
        <taxon>Metazoa</taxon>
        <taxon>Ecdysozoa</taxon>
        <taxon>Arthropoda</taxon>
        <taxon>Crustacea</taxon>
        <taxon>Multicrustacea</taxon>
        <taxon>Malacostraca</taxon>
        <taxon>Eumalacostraca</taxon>
        <taxon>Eucarida</taxon>
        <taxon>Decapoda</taxon>
        <taxon>Pleocyemata</taxon>
        <taxon>Astacidea</taxon>
        <taxon>Nephropoidea</taxon>
        <taxon>Nephropidae</taxon>
        <taxon>Homarus</taxon>
    </lineage>
</organism>
<dbReference type="AlphaFoldDB" id="A0A8J5K4J2"/>
<feature type="region of interest" description="Disordered" evidence="1">
    <location>
        <begin position="371"/>
        <end position="485"/>
    </location>
</feature>
<feature type="compositionally biased region" description="Acidic residues" evidence="1">
    <location>
        <begin position="96"/>
        <end position="135"/>
    </location>
</feature>
<feature type="compositionally biased region" description="Polar residues" evidence="1">
    <location>
        <begin position="444"/>
        <end position="469"/>
    </location>
</feature>
<accession>A0A8J5K4J2</accession>
<evidence type="ECO:0000313" key="3">
    <source>
        <dbReference type="Proteomes" id="UP000747542"/>
    </source>
</evidence>
<feature type="compositionally biased region" description="Acidic residues" evidence="1">
    <location>
        <begin position="36"/>
        <end position="45"/>
    </location>
</feature>
<gene>
    <name evidence="2" type="ORF">Hamer_G005625</name>
</gene>